<keyword evidence="3 5" id="KW-1133">Transmembrane helix</keyword>
<dbReference type="Pfam" id="PF04932">
    <property type="entry name" value="Wzy_C"/>
    <property type="match status" value="1"/>
</dbReference>
<feature type="transmembrane region" description="Helical" evidence="5">
    <location>
        <begin position="29"/>
        <end position="50"/>
    </location>
</feature>
<feature type="transmembrane region" description="Helical" evidence="5">
    <location>
        <begin position="138"/>
        <end position="162"/>
    </location>
</feature>
<keyword evidence="2 5" id="KW-0812">Transmembrane</keyword>
<evidence type="ECO:0000313" key="7">
    <source>
        <dbReference type="EMBL" id="MDT0634278.1"/>
    </source>
</evidence>
<evidence type="ECO:0000256" key="1">
    <source>
        <dbReference type="ARBA" id="ARBA00004141"/>
    </source>
</evidence>
<reference evidence="7 8" key="1">
    <citation type="submission" date="2023-09" db="EMBL/GenBank/DDBJ databases">
        <authorList>
            <person name="Rey-Velasco X."/>
        </authorList>
    </citation>
    <scope>NUCLEOTIDE SEQUENCE [LARGE SCALE GENOMIC DNA]</scope>
    <source>
        <strain evidence="7 8">W335</strain>
    </source>
</reference>
<sequence>MPVTHSQDEARPPSGLAWSARLVWRRLGACHPILLCGGLLVAFLAFHIPIPFTDKAYDAHRVAISLVMALLLMGGYPRPARWILIVVTFLTAWGLAALVQSPRPVEGLAVLMTHLALLLVGWRTFASARTNPSLATRSWQAVAVVAAVVYAVRTGAAIVAGMHADQVLLREVFFGFANVRHFAQLTPLLLPVIASAAWPADGQVHRAWRQAAWAALVAWWMLVWLNGSSGAFYAIWIGLAITVAIAGWRRTGWLVKTTGIAFVAALAIIYLLDAITPLLRGVLESTAPGLSGRSWLWPHALSLINAQPWLGYGPGQFAYLVPTGPGHPHNLVLSFALDYGLIGLALVGLLFWRWFSPLRLAREVRALPEVQACWPVALIAAAFGGLAHATVSGVTVMPLSQLVLAVTLGLLAGSRRASPVPASGGGMVIRAGSTVVAIVLVASIAFSLPSSCGYEKADAACRYSPAFWGQYPSGAGEPLYDEGTR</sequence>
<comment type="caution">
    <text evidence="7">The sequence shown here is derived from an EMBL/GenBank/DDBJ whole genome shotgun (WGS) entry which is preliminary data.</text>
</comment>
<feature type="transmembrane region" description="Helical" evidence="5">
    <location>
        <begin position="82"/>
        <end position="101"/>
    </location>
</feature>
<feature type="transmembrane region" description="Helical" evidence="5">
    <location>
        <begin position="56"/>
        <end position="75"/>
    </location>
</feature>
<evidence type="ECO:0000313" key="8">
    <source>
        <dbReference type="Proteomes" id="UP001251857"/>
    </source>
</evidence>
<feature type="transmembrane region" description="Helical" evidence="5">
    <location>
        <begin position="427"/>
        <end position="448"/>
    </location>
</feature>
<organism evidence="7 8">
    <name type="scientific">Spectribacter hydrogenoxidans</name>
    <dbReference type="NCBI Taxonomy" id="3075608"/>
    <lineage>
        <taxon>Bacteria</taxon>
        <taxon>Pseudomonadati</taxon>
        <taxon>Pseudomonadota</taxon>
        <taxon>Gammaproteobacteria</taxon>
        <taxon>Salinisphaerales</taxon>
        <taxon>Salinisphaeraceae</taxon>
        <taxon>Spectribacter</taxon>
    </lineage>
</organism>
<dbReference type="InterPro" id="IPR051533">
    <property type="entry name" value="WaaL-like"/>
</dbReference>
<evidence type="ECO:0000256" key="3">
    <source>
        <dbReference type="ARBA" id="ARBA00022989"/>
    </source>
</evidence>
<feature type="transmembrane region" description="Helical" evidence="5">
    <location>
        <begin position="107"/>
        <end position="126"/>
    </location>
</feature>
<dbReference type="PANTHER" id="PTHR37422:SF13">
    <property type="entry name" value="LIPOPOLYSACCHARIDE BIOSYNTHESIS PROTEIN PA4999-RELATED"/>
    <property type="match status" value="1"/>
</dbReference>
<dbReference type="GO" id="GO:0016874">
    <property type="term" value="F:ligase activity"/>
    <property type="evidence" value="ECO:0007669"/>
    <property type="project" value="UniProtKB-KW"/>
</dbReference>
<keyword evidence="7" id="KW-0436">Ligase</keyword>
<feature type="transmembrane region" description="Helical" evidence="5">
    <location>
        <begin position="372"/>
        <end position="391"/>
    </location>
</feature>
<feature type="transmembrane region" description="Helical" evidence="5">
    <location>
        <begin position="331"/>
        <end position="352"/>
    </location>
</feature>
<dbReference type="EMBL" id="JAVRIB010000004">
    <property type="protein sequence ID" value="MDT0634278.1"/>
    <property type="molecule type" value="Genomic_DNA"/>
</dbReference>
<evidence type="ECO:0000256" key="2">
    <source>
        <dbReference type="ARBA" id="ARBA00022692"/>
    </source>
</evidence>
<evidence type="ECO:0000256" key="4">
    <source>
        <dbReference type="ARBA" id="ARBA00023136"/>
    </source>
</evidence>
<dbReference type="PANTHER" id="PTHR37422">
    <property type="entry name" value="TEICHURONIC ACID BIOSYNTHESIS PROTEIN TUAE"/>
    <property type="match status" value="1"/>
</dbReference>
<dbReference type="RefSeq" id="WP_311652037.1">
    <property type="nucleotide sequence ID" value="NZ_JAVRIB010000004.1"/>
</dbReference>
<accession>A0ABU3BYB4</accession>
<name>A0ABU3BYB4_9GAMM</name>
<dbReference type="InterPro" id="IPR007016">
    <property type="entry name" value="O-antigen_ligase-rel_domated"/>
</dbReference>
<proteinExistence type="predicted"/>
<keyword evidence="4 5" id="KW-0472">Membrane</keyword>
<feature type="domain" description="O-antigen ligase-related" evidence="6">
    <location>
        <begin position="215"/>
        <end position="347"/>
    </location>
</feature>
<comment type="subcellular location">
    <subcellularLocation>
        <location evidence="1">Membrane</location>
        <topology evidence="1">Multi-pass membrane protein</topology>
    </subcellularLocation>
</comment>
<gene>
    <name evidence="7" type="ORF">RM532_04845</name>
</gene>
<dbReference type="Proteomes" id="UP001251857">
    <property type="component" value="Unassembled WGS sequence"/>
</dbReference>
<evidence type="ECO:0000256" key="5">
    <source>
        <dbReference type="SAM" id="Phobius"/>
    </source>
</evidence>
<feature type="transmembrane region" description="Helical" evidence="5">
    <location>
        <begin position="260"/>
        <end position="279"/>
    </location>
</feature>
<protein>
    <submittedName>
        <fullName evidence="7">O-antigen ligase family protein</fullName>
    </submittedName>
</protein>
<evidence type="ECO:0000259" key="6">
    <source>
        <dbReference type="Pfam" id="PF04932"/>
    </source>
</evidence>
<keyword evidence="8" id="KW-1185">Reference proteome</keyword>